<name>A0AAX2HFU2_9PSED</name>
<dbReference type="PROSITE" id="PS51257">
    <property type="entry name" value="PROKAR_LIPOPROTEIN"/>
    <property type="match status" value="1"/>
</dbReference>
<feature type="region of interest" description="Disordered" evidence="1">
    <location>
        <begin position="123"/>
        <end position="148"/>
    </location>
</feature>
<evidence type="ECO:0000313" key="3">
    <source>
        <dbReference type="Proteomes" id="UP000219564"/>
    </source>
</evidence>
<gene>
    <name evidence="2" type="ORF">PLUA15_90013</name>
</gene>
<evidence type="ECO:0000313" key="2">
    <source>
        <dbReference type="EMBL" id="SOB55252.1"/>
    </source>
</evidence>
<reference evidence="2 3" key="1">
    <citation type="submission" date="2017-08" db="EMBL/GenBank/DDBJ databases">
        <authorList>
            <person name="Chaillou S."/>
        </authorList>
    </citation>
    <scope>NUCLEOTIDE SEQUENCE [LARGE SCALE GENOMIC DNA]</scope>
    <source>
        <strain evidence="2 3">MFPA15A1205</strain>
    </source>
</reference>
<proteinExistence type="predicted"/>
<organism evidence="2 3">
    <name type="scientific">Pseudomonas lundensis</name>
    <dbReference type="NCBI Taxonomy" id="86185"/>
    <lineage>
        <taxon>Bacteria</taxon>
        <taxon>Pseudomonadati</taxon>
        <taxon>Pseudomonadota</taxon>
        <taxon>Gammaproteobacteria</taxon>
        <taxon>Pseudomonadales</taxon>
        <taxon>Pseudomonadaceae</taxon>
        <taxon>Pseudomonas</taxon>
    </lineage>
</organism>
<dbReference type="Proteomes" id="UP000219564">
    <property type="component" value="Unassembled WGS sequence"/>
</dbReference>
<sequence length="270" mass="30051">MKKHVNTPNGKPLIPTIKWGQALCLGAFALVMSGCSMTPPKTFTFQADVPENFTVTGTGNYIPAPGETCTGRSGKPFRVGRLHFKPDQPKTAHQVEFQVPLTDNEHGCSSVLHSLKLTIEGRWGPGREHTSQESANFSISDETSQQASTPQVFEGQCQWLFRTMGPYRYIVKIPMCRALNANGDMEKRMIGGRLHRDQLADSTVKLVLSVAKEEEPAVGDNWVKFPTGWKRCMGKGLDDRYGFCRGNTTDFKPFKMPDGRDCTVYPKCTE</sequence>
<accession>A0AAX2HFU2</accession>
<dbReference type="EMBL" id="OBKZ01000056">
    <property type="protein sequence ID" value="SOB55252.1"/>
    <property type="molecule type" value="Genomic_DNA"/>
</dbReference>
<feature type="compositionally biased region" description="Polar residues" evidence="1">
    <location>
        <begin position="132"/>
        <end position="148"/>
    </location>
</feature>
<protein>
    <recommendedName>
        <fullName evidence="4">Lipoprotein</fullName>
    </recommendedName>
</protein>
<comment type="caution">
    <text evidence="2">The sequence shown here is derived from an EMBL/GenBank/DDBJ whole genome shotgun (WGS) entry which is preliminary data.</text>
</comment>
<dbReference type="AlphaFoldDB" id="A0AAX2HFU2"/>
<dbReference type="RefSeq" id="WP_052893260.1">
    <property type="nucleotide sequence ID" value="NZ_LCYZ01000002.1"/>
</dbReference>
<evidence type="ECO:0008006" key="4">
    <source>
        <dbReference type="Google" id="ProtNLM"/>
    </source>
</evidence>
<evidence type="ECO:0000256" key="1">
    <source>
        <dbReference type="SAM" id="MobiDB-lite"/>
    </source>
</evidence>